<evidence type="ECO:0000313" key="6">
    <source>
        <dbReference type="Proteomes" id="UP001198151"/>
    </source>
</evidence>
<dbReference type="Pfam" id="PF00165">
    <property type="entry name" value="HTH_AraC"/>
    <property type="match status" value="1"/>
</dbReference>
<reference evidence="5 6" key="1">
    <citation type="submission" date="2021-10" db="EMBL/GenBank/DDBJ databases">
        <title>Anaerobic single-cell dispensing facilitates the cultivation of human gut bacteria.</title>
        <authorList>
            <person name="Afrizal A."/>
        </authorList>
    </citation>
    <scope>NUCLEOTIDE SEQUENCE [LARGE SCALE GENOMIC DNA]</scope>
    <source>
        <strain evidence="5 6">CLA-AA-H200</strain>
    </source>
</reference>
<dbReference type="PROSITE" id="PS01124">
    <property type="entry name" value="HTH_ARAC_FAMILY_2"/>
    <property type="match status" value="1"/>
</dbReference>
<evidence type="ECO:0000313" key="5">
    <source>
        <dbReference type="EMBL" id="MCC2253044.1"/>
    </source>
</evidence>
<dbReference type="SUPFAM" id="SSF46689">
    <property type="entry name" value="Homeodomain-like"/>
    <property type="match status" value="1"/>
</dbReference>
<dbReference type="Proteomes" id="UP001198151">
    <property type="component" value="Unassembled WGS sequence"/>
</dbReference>
<keyword evidence="6" id="KW-1185">Reference proteome</keyword>
<name>A0ABS8FU58_9FIRM</name>
<protein>
    <submittedName>
        <fullName evidence="5">AraC family transcriptional regulator</fullName>
    </submittedName>
</protein>
<gene>
    <name evidence="5" type="ORF">LKD70_01070</name>
</gene>
<evidence type="ECO:0000256" key="1">
    <source>
        <dbReference type="ARBA" id="ARBA00023015"/>
    </source>
</evidence>
<keyword evidence="2" id="KW-0238">DNA-binding</keyword>
<sequence>MTLDRIRNVITYVEDHFREPVSLQDISGHLGLGKEYFCRFFKKNMGISFLQYLNEVRIYTVVCAQEIEIPQMRTAPRHLFTCITIFTCIIT</sequence>
<keyword evidence="3" id="KW-0804">Transcription</keyword>
<evidence type="ECO:0000259" key="4">
    <source>
        <dbReference type="PROSITE" id="PS01124"/>
    </source>
</evidence>
<comment type="caution">
    <text evidence="5">The sequence shown here is derived from an EMBL/GenBank/DDBJ whole genome shotgun (WGS) entry which is preliminary data.</text>
</comment>
<dbReference type="PANTHER" id="PTHR43280">
    <property type="entry name" value="ARAC-FAMILY TRANSCRIPTIONAL REGULATOR"/>
    <property type="match status" value="1"/>
</dbReference>
<evidence type="ECO:0000256" key="2">
    <source>
        <dbReference type="ARBA" id="ARBA00023125"/>
    </source>
</evidence>
<dbReference type="PANTHER" id="PTHR43280:SF2">
    <property type="entry name" value="HTH-TYPE TRANSCRIPTIONAL REGULATOR EXSA"/>
    <property type="match status" value="1"/>
</dbReference>
<evidence type="ECO:0000256" key="3">
    <source>
        <dbReference type="ARBA" id="ARBA00023163"/>
    </source>
</evidence>
<keyword evidence="1" id="KW-0805">Transcription regulation</keyword>
<dbReference type="Gene3D" id="1.10.10.60">
    <property type="entry name" value="Homeodomain-like"/>
    <property type="match status" value="1"/>
</dbReference>
<organism evidence="5 6">
    <name type="scientific">Ruminococcus turbiniformis</name>
    <dbReference type="NCBI Taxonomy" id="2881258"/>
    <lineage>
        <taxon>Bacteria</taxon>
        <taxon>Bacillati</taxon>
        <taxon>Bacillota</taxon>
        <taxon>Clostridia</taxon>
        <taxon>Eubacteriales</taxon>
        <taxon>Oscillospiraceae</taxon>
        <taxon>Ruminococcus</taxon>
    </lineage>
</organism>
<dbReference type="InterPro" id="IPR018060">
    <property type="entry name" value="HTH_AraC"/>
</dbReference>
<dbReference type="InterPro" id="IPR009057">
    <property type="entry name" value="Homeodomain-like_sf"/>
</dbReference>
<dbReference type="RefSeq" id="WP_227706236.1">
    <property type="nucleotide sequence ID" value="NZ_JAJEQX010000001.1"/>
</dbReference>
<proteinExistence type="predicted"/>
<accession>A0ABS8FU58</accession>
<dbReference type="EMBL" id="JAJEQX010000001">
    <property type="protein sequence ID" value="MCC2253044.1"/>
    <property type="molecule type" value="Genomic_DNA"/>
</dbReference>
<feature type="domain" description="HTH araC/xylS-type" evidence="4">
    <location>
        <begin position="7"/>
        <end position="58"/>
    </location>
</feature>